<dbReference type="InterPro" id="IPR008271">
    <property type="entry name" value="Ser/Thr_kinase_AS"/>
</dbReference>
<feature type="domain" description="Protein kinase" evidence="20">
    <location>
        <begin position="646"/>
        <end position="925"/>
    </location>
</feature>
<dbReference type="InterPro" id="IPR011009">
    <property type="entry name" value="Kinase-like_dom_sf"/>
</dbReference>
<evidence type="ECO:0000256" key="7">
    <source>
        <dbReference type="ARBA" id="ARBA00022679"/>
    </source>
</evidence>
<accession>A0A2U1PNB1</accession>
<sequence>MDHLRIPLSDIESATNNFSANRIGSGGYGTVYKAELDIFDDTISSVPDGKNKADFPKKRKTVAVKRLERKHGEVAGFFTEIEMLTNCKHQNIVSLLGFCEEGPERILVYEHVSNGSLSDYFEKINNRKRLSWAQRLQICLDIAQGLDYLHSNTEEKPMIIHRDIKSDNILLDNNWVAKIADFGLSRLRPANQKASTINTGTIAGTEVYLDPEYMETGRLKKESDIYSFGVVLFEVVSGKLAYDKSYCIKNEKGLLSIVQKCFSEGTLKKVIDPNLKEASEGILILDDGLDQKSLDIFLDIAYQCLAHTQDRRPTMKVIINELEKALNYQENRKDGFHISLKDITSATKNFNDETCIGEGRYGKQYEGRIPLENIPTTVIIKRWDKESHQAHPRFLTELKVVSENKHENIVALVGLCYESGERIIVYEHATKGTLDKHLKDVNLTWIKRLKICVGIATGLKFLHEDAEINHRDIKSSSILLDADWEPKICNFEISSTTQEWLKAEHATDNAYGSLGYLDPLHEKQGYLDKYSDVYSLGVVLMEILCGRLAWGEGCKDHSESLGPLTKRRYKEGKLDELVFEGIKEQFSSQSFTTFASIAVQCLKRQDYIRPEASEVVIQLEKALELQERCEKLQISLEDIKLGTENFSDAKFIGEGRYWKQYKGHIPHANGLTTVVVKRFDTKCDEGSKQFIVESEALFEYKHKNIIHLAGICEEVNEKIIVYEHASNGRLSEHLKDTNLTWLKRLKICINVATGLRFVHTDNVRSFEARTHGNIKSGSILIDGEWKAIITNLELLKSEFTTLKTSQLDEIYAYNSFGYIGPEYNKHGFMTRASDIYALGVVFMEILCGRLAWEDGCKDPSACLGPLAKRRYQEGNIDELVFEGIKKQIDKKSLTTFTDIAIRCIGYYWLERPYPRDVIIELQKALEYQEDYETWEPKLPRDYKELLHFSKIDEMEKFKDIYNTLCKGIHLRDREVGLSRSYCGSDAIFVEGIEFEPIDNLKEEDIKKTMAIQQQLPTYSEKRSGNDYEGGELLPLNEVNVKKHFMLSAMEVLYDCSNVEPFHLEPSAKSRNAHCRLQLQRSHLHLRRSHLHLLRSHLHLRRTTCTSGDLVAPPETGTRFQEVIELLPQQVSGIKSKIRSRMLSPDTDYACYLVFKLSEKCRGLHCPVRVRNVLQWKDKEIGLVWFRPPNQWNSHDTYWVPKRREDGWMEVRVWNFNSTSALRTGRIPMHLKLITYEGTMSGLIVRGLEIRPV</sequence>
<evidence type="ECO:0000256" key="10">
    <source>
        <dbReference type="ARBA" id="ARBA00022737"/>
    </source>
</evidence>
<keyword evidence="12 21" id="KW-0418">Kinase</keyword>
<dbReference type="GO" id="GO:0004674">
    <property type="term" value="F:protein serine/threonine kinase activity"/>
    <property type="evidence" value="ECO:0007669"/>
    <property type="project" value="UniProtKB-KW"/>
</dbReference>
<dbReference type="FunFam" id="1.10.510.10:FF:000358">
    <property type="entry name" value="Putative leucine-rich repeat receptor-like serine/threonine-protein kinase"/>
    <property type="match status" value="1"/>
</dbReference>
<keyword evidence="15" id="KW-0472">Membrane</keyword>
<evidence type="ECO:0000256" key="13">
    <source>
        <dbReference type="ARBA" id="ARBA00022840"/>
    </source>
</evidence>
<comment type="catalytic activity">
    <reaction evidence="18">
        <text>L-threonyl-[protein] + ATP = O-phospho-L-threonyl-[protein] + ADP + H(+)</text>
        <dbReference type="Rhea" id="RHEA:46608"/>
        <dbReference type="Rhea" id="RHEA-COMP:11060"/>
        <dbReference type="Rhea" id="RHEA-COMP:11605"/>
        <dbReference type="ChEBI" id="CHEBI:15378"/>
        <dbReference type="ChEBI" id="CHEBI:30013"/>
        <dbReference type="ChEBI" id="CHEBI:30616"/>
        <dbReference type="ChEBI" id="CHEBI:61977"/>
        <dbReference type="ChEBI" id="CHEBI:456216"/>
        <dbReference type="EC" id="2.7.11.1"/>
    </reaction>
</comment>
<keyword evidence="9" id="KW-0732">Signal</keyword>
<organism evidence="21 22">
    <name type="scientific">Artemisia annua</name>
    <name type="common">Sweet wormwood</name>
    <dbReference type="NCBI Taxonomy" id="35608"/>
    <lineage>
        <taxon>Eukaryota</taxon>
        <taxon>Viridiplantae</taxon>
        <taxon>Streptophyta</taxon>
        <taxon>Embryophyta</taxon>
        <taxon>Tracheophyta</taxon>
        <taxon>Spermatophyta</taxon>
        <taxon>Magnoliopsida</taxon>
        <taxon>eudicotyledons</taxon>
        <taxon>Gunneridae</taxon>
        <taxon>Pentapetalae</taxon>
        <taxon>asterids</taxon>
        <taxon>campanulids</taxon>
        <taxon>Asterales</taxon>
        <taxon>Asteraceae</taxon>
        <taxon>Asteroideae</taxon>
        <taxon>Anthemideae</taxon>
        <taxon>Artemisiinae</taxon>
        <taxon>Artemisia</taxon>
    </lineage>
</organism>
<dbReference type="Pfam" id="PF07714">
    <property type="entry name" value="PK_Tyr_Ser-Thr"/>
    <property type="match status" value="3"/>
</dbReference>
<keyword evidence="7" id="KW-0808">Transferase</keyword>
<evidence type="ECO:0000256" key="5">
    <source>
        <dbReference type="ARBA" id="ARBA00022553"/>
    </source>
</evidence>
<evidence type="ECO:0000256" key="2">
    <source>
        <dbReference type="ARBA" id="ARBA00012513"/>
    </source>
</evidence>
<evidence type="ECO:0000256" key="6">
    <source>
        <dbReference type="ARBA" id="ARBA00022614"/>
    </source>
</evidence>
<keyword evidence="17" id="KW-0325">Glycoprotein</keyword>
<dbReference type="EC" id="2.7.11.1" evidence="2"/>
<keyword evidence="4" id="KW-0723">Serine/threonine-protein kinase</keyword>
<dbReference type="InterPro" id="IPR001245">
    <property type="entry name" value="Ser-Thr/Tyr_kinase_cat_dom"/>
</dbReference>
<evidence type="ECO:0000256" key="19">
    <source>
        <dbReference type="ARBA" id="ARBA00048679"/>
    </source>
</evidence>
<feature type="domain" description="Protein kinase" evidence="20">
    <location>
        <begin position="17"/>
        <end position="326"/>
    </location>
</feature>
<evidence type="ECO:0000313" key="22">
    <source>
        <dbReference type="Proteomes" id="UP000245207"/>
    </source>
</evidence>
<dbReference type="SUPFAM" id="SSF56112">
    <property type="entry name" value="Protein kinase-like (PK-like)"/>
    <property type="match status" value="3"/>
</dbReference>
<dbReference type="PROSITE" id="PS50011">
    <property type="entry name" value="PROTEIN_KINASE_DOM"/>
    <property type="match status" value="3"/>
</dbReference>
<keyword evidence="3" id="KW-1003">Cell membrane</keyword>
<comment type="caution">
    <text evidence="21">The sequence shown here is derived from an EMBL/GenBank/DDBJ whole genome shotgun (WGS) entry which is preliminary data.</text>
</comment>
<keyword evidence="11" id="KW-0547">Nucleotide-binding</keyword>
<evidence type="ECO:0000256" key="11">
    <source>
        <dbReference type="ARBA" id="ARBA00022741"/>
    </source>
</evidence>
<dbReference type="Proteomes" id="UP000245207">
    <property type="component" value="Unassembled WGS sequence"/>
</dbReference>
<evidence type="ECO:0000313" key="21">
    <source>
        <dbReference type="EMBL" id="PWA87251.1"/>
    </source>
</evidence>
<dbReference type="PANTHER" id="PTHR27003:SF471">
    <property type="entry name" value="VASCULAR ENDOTHELIAL GROWTH FACTOR RECEPTOR 2 (VEGFR2)-RELATED"/>
    <property type="match status" value="1"/>
</dbReference>
<dbReference type="AlphaFoldDB" id="A0A2U1PNB1"/>
<dbReference type="PROSITE" id="PS00108">
    <property type="entry name" value="PROTEIN_KINASE_ST"/>
    <property type="match status" value="1"/>
</dbReference>
<keyword evidence="5" id="KW-0597">Phosphoprotein</keyword>
<name>A0A2U1PNB1_ARTAN</name>
<keyword evidence="14" id="KW-1133">Transmembrane helix</keyword>
<dbReference type="SMART" id="SM00220">
    <property type="entry name" value="S_TKc"/>
    <property type="match status" value="2"/>
</dbReference>
<dbReference type="GO" id="GO:0009506">
    <property type="term" value="C:plasmodesma"/>
    <property type="evidence" value="ECO:0007669"/>
    <property type="project" value="TreeGrafter"/>
</dbReference>
<evidence type="ECO:0000256" key="8">
    <source>
        <dbReference type="ARBA" id="ARBA00022692"/>
    </source>
</evidence>
<dbReference type="EMBL" id="PKPP01000933">
    <property type="protein sequence ID" value="PWA87251.1"/>
    <property type="molecule type" value="Genomic_DNA"/>
</dbReference>
<dbReference type="InterPro" id="IPR000719">
    <property type="entry name" value="Prot_kinase_dom"/>
</dbReference>
<comment type="subcellular location">
    <subcellularLocation>
        <location evidence="1">Cell membrane</location>
        <topology evidence="1">Single-pass membrane protein</topology>
    </subcellularLocation>
</comment>
<evidence type="ECO:0000256" key="15">
    <source>
        <dbReference type="ARBA" id="ARBA00023136"/>
    </source>
</evidence>
<evidence type="ECO:0000256" key="14">
    <source>
        <dbReference type="ARBA" id="ARBA00022989"/>
    </source>
</evidence>
<protein>
    <recommendedName>
        <fullName evidence="2">non-specific serine/threonine protein kinase</fullName>
        <ecNumber evidence="2">2.7.11.1</ecNumber>
    </recommendedName>
</protein>
<dbReference type="GO" id="GO:0004714">
    <property type="term" value="F:transmembrane receptor protein tyrosine kinase activity"/>
    <property type="evidence" value="ECO:0007669"/>
    <property type="project" value="InterPro"/>
</dbReference>
<dbReference type="Gene3D" id="3.30.200.20">
    <property type="entry name" value="Phosphorylase Kinase, domain 1"/>
    <property type="match status" value="3"/>
</dbReference>
<comment type="catalytic activity">
    <reaction evidence="19">
        <text>L-seryl-[protein] + ATP = O-phospho-L-seryl-[protein] + ADP + H(+)</text>
        <dbReference type="Rhea" id="RHEA:17989"/>
        <dbReference type="Rhea" id="RHEA-COMP:9863"/>
        <dbReference type="Rhea" id="RHEA-COMP:11604"/>
        <dbReference type="ChEBI" id="CHEBI:15378"/>
        <dbReference type="ChEBI" id="CHEBI:29999"/>
        <dbReference type="ChEBI" id="CHEBI:30616"/>
        <dbReference type="ChEBI" id="CHEBI:83421"/>
        <dbReference type="ChEBI" id="CHEBI:456216"/>
        <dbReference type="EC" id="2.7.11.1"/>
    </reaction>
</comment>
<dbReference type="Pfam" id="PF14299">
    <property type="entry name" value="PP2"/>
    <property type="match status" value="1"/>
</dbReference>
<dbReference type="Gene3D" id="1.10.510.10">
    <property type="entry name" value="Transferase(Phosphotransferase) domain 1"/>
    <property type="match status" value="3"/>
</dbReference>
<dbReference type="PANTHER" id="PTHR27003">
    <property type="entry name" value="OS07G0166700 PROTEIN"/>
    <property type="match status" value="1"/>
</dbReference>
<dbReference type="STRING" id="35608.A0A2U1PNB1"/>
<evidence type="ECO:0000256" key="12">
    <source>
        <dbReference type="ARBA" id="ARBA00022777"/>
    </source>
</evidence>
<evidence type="ECO:0000256" key="4">
    <source>
        <dbReference type="ARBA" id="ARBA00022527"/>
    </source>
</evidence>
<evidence type="ECO:0000256" key="18">
    <source>
        <dbReference type="ARBA" id="ARBA00047899"/>
    </source>
</evidence>
<reference evidence="21 22" key="1">
    <citation type="journal article" date="2018" name="Mol. Plant">
        <title>The genome of Artemisia annua provides insight into the evolution of Asteraceae family and artemisinin biosynthesis.</title>
        <authorList>
            <person name="Shen Q."/>
            <person name="Zhang L."/>
            <person name="Liao Z."/>
            <person name="Wang S."/>
            <person name="Yan T."/>
            <person name="Shi P."/>
            <person name="Liu M."/>
            <person name="Fu X."/>
            <person name="Pan Q."/>
            <person name="Wang Y."/>
            <person name="Lv Z."/>
            <person name="Lu X."/>
            <person name="Zhang F."/>
            <person name="Jiang W."/>
            <person name="Ma Y."/>
            <person name="Chen M."/>
            <person name="Hao X."/>
            <person name="Li L."/>
            <person name="Tang Y."/>
            <person name="Lv G."/>
            <person name="Zhou Y."/>
            <person name="Sun X."/>
            <person name="Brodelius P.E."/>
            <person name="Rose J.K.C."/>
            <person name="Tang K."/>
        </authorList>
    </citation>
    <scope>NUCLEOTIDE SEQUENCE [LARGE SCALE GENOMIC DNA]</scope>
    <source>
        <strain evidence="22">cv. Huhao1</strain>
        <tissue evidence="21">Leaf</tissue>
    </source>
</reference>
<evidence type="ECO:0000256" key="9">
    <source>
        <dbReference type="ARBA" id="ARBA00022729"/>
    </source>
</evidence>
<evidence type="ECO:0000256" key="16">
    <source>
        <dbReference type="ARBA" id="ARBA00023170"/>
    </source>
</evidence>
<keyword evidence="10" id="KW-0677">Repeat</keyword>
<keyword evidence="6" id="KW-0433">Leucine-rich repeat</keyword>
<dbReference type="OrthoDB" id="1511307at2759"/>
<evidence type="ECO:0000259" key="20">
    <source>
        <dbReference type="PROSITE" id="PS50011"/>
    </source>
</evidence>
<proteinExistence type="predicted"/>
<evidence type="ECO:0000256" key="3">
    <source>
        <dbReference type="ARBA" id="ARBA00022475"/>
    </source>
</evidence>
<dbReference type="GO" id="GO:0005524">
    <property type="term" value="F:ATP binding"/>
    <property type="evidence" value="ECO:0007669"/>
    <property type="project" value="UniProtKB-KW"/>
</dbReference>
<dbReference type="GO" id="GO:0005886">
    <property type="term" value="C:plasma membrane"/>
    <property type="evidence" value="ECO:0007669"/>
    <property type="project" value="UniProtKB-SubCell"/>
</dbReference>
<keyword evidence="13" id="KW-0067">ATP-binding</keyword>
<dbReference type="InterPro" id="IPR045272">
    <property type="entry name" value="ANXUR1/2-like"/>
</dbReference>
<dbReference type="InterPro" id="IPR025886">
    <property type="entry name" value="PP2-like"/>
</dbReference>
<keyword evidence="16" id="KW-0675">Receptor</keyword>
<keyword evidence="22" id="KW-1185">Reference proteome</keyword>
<keyword evidence="8" id="KW-0812">Transmembrane</keyword>
<gene>
    <name evidence="21" type="ORF">CTI12_AA133820</name>
</gene>
<evidence type="ECO:0000256" key="17">
    <source>
        <dbReference type="ARBA" id="ARBA00023180"/>
    </source>
</evidence>
<feature type="domain" description="Protein kinase" evidence="20">
    <location>
        <begin position="350"/>
        <end position="623"/>
    </location>
</feature>
<evidence type="ECO:0000256" key="1">
    <source>
        <dbReference type="ARBA" id="ARBA00004162"/>
    </source>
</evidence>